<evidence type="ECO:0000313" key="2">
    <source>
        <dbReference type="Proteomes" id="UP000765509"/>
    </source>
</evidence>
<reference evidence="1" key="1">
    <citation type="submission" date="2021-03" db="EMBL/GenBank/DDBJ databases">
        <title>Draft genome sequence of rust myrtle Austropuccinia psidii MF-1, a brazilian biotype.</title>
        <authorList>
            <person name="Quecine M.C."/>
            <person name="Pachon D.M.R."/>
            <person name="Bonatelli M.L."/>
            <person name="Correr F.H."/>
            <person name="Franceschini L.M."/>
            <person name="Leite T.F."/>
            <person name="Margarido G.R.A."/>
            <person name="Almeida C.A."/>
            <person name="Ferrarezi J.A."/>
            <person name="Labate C.A."/>
        </authorList>
    </citation>
    <scope>NUCLEOTIDE SEQUENCE</scope>
    <source>
        <strain evidence="1">MF-1</strain>
    </source>
</reference>
<name>A0A9Q3I8N7_9BASI</name>
<sequence length="140" mass="16013">MLADKHTRNAFLLCNPSNHSARAFPSQYALVRTPLWSAMMKEFPSGNGHQDPKQADRSNSRELAWFHLVSICPPPLLGHHTMLTSLPYQREVIIRGMKDDDGERTFVLGLIVTMPCHPWDSNSKGSFFLLLYSFFSMQLY</sequence>
<comment type="caution">
    <text evidence="1">The sequence shown here is derived from an EMBL/GenBank/DDBJ whole genome shotgun (WGS) entry which is preliminary data.</text>
</comment>
<organism evidence="1 2">
    <name type="scientific">Austropuccinia psidii MF-1</name>
    <dbReference type="NCBI Taxonomy" id="1389203"/>
    <lineage>
        <taxon>Eukaryota</taxon>
        <taxon>Fungi</taxon>
        <taxon>Dikarya</taxon>
        <taxon>Basidiomycota</taxon>
        <taxon>Pucciniomycotina</taxon>
        <taxon>Pucciniomycetes</taxon>
        <taxon>Pucciniales</taxon>
        <taxon>Sphaerophragmiaceae</taxon>
        <taxon>Austropuccinia</taxon>
    </lineage>
</organism>
<accession>A0A9Q3I8N7</accession>
<protein>
    <submittedName>
        <fullName evidence="1">Uncharacterized protein</fullName>
    </submittedName>
</protein>
<gene>
    <name evidence="1" type="ORF">O181_070050</name>
</gene>
<dbReference type="EMBL" id="AVOT02035908">
    <property type="protein sequence ID" value="MBW0530335.1"/>
    <property type="molecule type" value="Genomic_DNA"/>
</dbReference>
<keyword evidence="2" id="KW-1185">Reference proteome</keyword>
<evidence type="ECO:0000313" key="1">
    <source>
        <dbReference type="EMBL" id="MBW0530335.1"/>
    </source>
</evidence>
<dbReference type="Proteomes" id="UP000765509">
    <property type="component" value="Unassembled WGS sequence"/>
</dbReference>
<proteinExistence type="predicted"/>
<dbReference type="AlphaFoldDB" id="A0A9Q3I8N7"/>